<dbReference type="InterPro" id="IPR039426">
    <property type="entry name" value="TonB-dep_rcpt-like"/>
</dbReference>
<dbReference type="Pfam" id="PF07715">
    <property type="entry name" value="Plug"/>
    <property type="match status" value="1"/>
</dbReference>
<evidence type="ECO:0000256" key="2">
    <source>
        <dbReference type="RuleBase" id="RU003357"/>
    </source>
</evidence>
<dbReference type="NCBIfam" id="TIGR04056">
    <property type="entry name" value="OMP_RagA_SusC"/>
    <property type="match status" value="1"/>
</dbReference>
<keyword evidence="1" id="KW-0813">Transport</keyword>
<dbReference type="PROSITE" id="PS52016">
    <property type="entry name" value="TONB_DEPENDENT_REC_3"/>
    <property type="match status" value="1"/>
</dbReference>
<protein>
    <submittedName>
        <fullName evidence="5">TonB-linked SusC/RagA family outer membrane protein</fullName>
    </submittedName>
</protein>
<keyword evidence="1" id="KW-0998">Cell outer membrane</keyword>
<feature type="domain" description="TonB-dependent receptor-like beta-barrel" evidence="3">
    <location>
        <begin position="351"/>
        <end position="848"/>
    </location>
</feature>
<dbReference type="EMBL" id="VNHK01000010">
    <property type="protein sequence ID" value="TYO89284.1"/>
    <property type="molecule type" value="Genomic_DNA"/>
</dbReference>
<dbReference type="RefSeq" id="WP_065082765.1">
    <property type="nucleotide sequence ID" value="NZ_FLSS01000013.1"/>
</dbReference>
<dbReference type="SUPFAM" id="SSF56935">
    <property type="entry name" value="Porins"/>
    <property type="match status" value="1"/>
</dbReference>
<keyword evidence="1 2" id="KW-0472">Membrane</keyword>
<dbReference type="InterPro" id="IPR037066">
    <property type="entry name" value="Plug_dom_sf"/>
</dbReference>
<evidence type="ECO:0000256" key="1">
    <source>
        <dbReference type="PROSITE-ProRule" id="PRU01360"/>
    </source>
</evidence>
<keyword evidence="1" id="KW-1134">Transmembrane beta strand</keyword>
<comment type="similarity">
    <text evidence="1 2">Belongs to the TonB-dependent receptor family.</text>
</comment>
<dbReference type="InterPro" id="IPR000531">
    <property type="entry name" value="Beta-barrel_TonB"/>
</dbReference>
<dbReference type="NCBIfam" id="TIGR04057">
    <property type="entry name" value="SusC_RagA_signa"/>
    <property type="match status" value="1"/>
</dbReference>
<accession>A0ABY3NDA0</accession>
<evidence type="ECO:0000259" key="3">
    <source>
        <dbReference type="Pfam" id="PF00593"/>
    </source>
</evidence>
<dbReference type="InterPro" id="IPR023996">
    <property type="entry name" value="TonB-dep_OMP_SusC/RagA"/>
</dbReference>
<comment type="subcellular location">
    <subcellularLocation>
        <location evidence="1">Cell outer membrane</location>
        <topology evidence="1">Multi-pass membrane protein</topology>
    </subcellularLocation>
</comment>
<comment type="caution">
    <text evidence="5">The sequence shown here is derived from an EMBL/GenBank/DDBJ whole genome shotgun (WGS) entry which is preliminary data.</text>
</comment>
<keyword evidence="1" id="KW-0812">Transmembrane</keyword>
<keyword evidence="6" id="KW-1185">Reference proteome</keyword>
<proteinExistence type="inferred from homology"/>
<dbReference type="InterPro" id="IPR023997">
    <property type="entry name" value="TonB-dep_OMP_SusC/RagA_CS"/>
</dbReference>
<reference evidence="5 6" key="1">
    <citation type="submission" date="2019-07" db="EMBL/GenBank/DDBJ databases">
        <title>Genomic Encyclopedia of Archaeal and Bacterial Type Strains, Phase II (KMG-II): from individual species to whole genera.</title>
        <authorList>
            <person name="Goeker M."/>
        </authorList>
    </citation>
    <scope>NUCLEOTIDE SEQUENCE [LARGE SCALE GENOMIC DNA]</scope>
    <source>
        <strain evidence="5 6">DSM 14571</strain>
    </source>
</reference>
<dbReference type="Proteomes" id="UP000324513">
    <property type="component" value="Unassembled WGS sequence"/>
</dbReference>
<evidence type="ECO:0000259" key="4">
    <source>
        <dbReference type="Pfam" id="PF07715"/>
    </source>
</evidence>
<keyword evidence="2" id="KW-0798">TonB box</keyword>
<evidence type="ECO:0000313" key="6">
    <source>
        <dbReference type="Proteomes" id="UP000324513"/>
    </source>
</evidence>
<dbReference type="InterPro" id="IPR012910">
    <property type="entry name" value="Plug_dom"/>
</dbReference>
<dbReference type="Gene3D" id="2.170.130.10">
    <property type="entry name" value="TonB-dependent receptor, plug domain"/>
    <property type="match status" value="1"/>
</dbReference>
<evidence type="ECO:0000313" key="5">
    <source>
        <dbReference type="EMBL" id="TYO89284.1"/>
    </source>
</evidence>
<sequence>MRRSSIIAQGSLKVAIAFFLCTSYTAIAQQIPLKKENSKKTDTLSRSKDIDEVVVVGFGKQKKVNLTGAVDMVSAKKLENRPITNIGAGLQGLIPNLNITIDNGRATTAAGFNVRGFTSVNGGDPLILVDNVPYSGQDLARLNPADIESVSVLKDAASAAIYGARGSFGVVLITTKSAKGSQLNVSVNTNTAYRTVGRLPELVTDPLTVMQYKHDAATPLYNLFPENEREYARQIANNPNLPRVILSPSDPNSWAYYGSTNWLKEAYNDTAPTFTNNISISRKLDKVGYLLSGEYYRQDGMLRYGNDIYNRYNMRGKVDLNINPWLDLSTNTALTFSDYDSPVFIDDLFFWNVNRTPSLSVPKNPDGTWTKDGASILGRLQDGGRSKNEFRQSLISFTANASLIKKIWDLKAEASFKNTSSLTRSYDIPVAYKTGPIQPISYTGSTASWAKNENVSGKYYVYNVYTDFHKNFGDHYIQLLGGFNQEYNKYSYFMAKRNNIISPSLPSIGLSTGMMEETERIIEWALQGFYYRAAYNFKNKYLLELNGRYDGSSRFPKGHRWGFFPSASAGWVVSDENFFAGVKNTIGLNLLKFRGSYGALGNQDVRDKLQDTNAYPYIPTLGKGTVGQILGDGRPTAVYAPGAVSDNFTWERISTVNFGADLAFFNNRLQLNFDKYTRYTKDMLVGGKILPNVFGTLEPNVNAGDLKTKGWELRLGWNDQFKLAGSPFRYNVAFTLADSRSYITRFDNPSKFFARYYEGQEIGEIWGAEIEGFFKDEADIKNHPNQTAMGTDDQSYRFYPGDPKFRDRNGDGKVDMGDKTVNNPGDLYVVGNTSARFPFSLDLSGEWKGIDLRIFLQGVGKRDWYPGAGTIYFWGVYAQPWTNVTQQNLDHWTPDNPNGYFPAVRAYTAEDNMQQLGIPNKRYMQDASYVRVKNVTLGYSLPLKDTSKMHFNKIRFYFSAENIFEWSRLKVKLDPETLGQTAAYPFQRTYSFGMNLNF</sequence>
<organism evidence="5 6">
    <name type="scientific">Elizabethkingia miricola</name>
    <name type="common">Chryseobacterium miricola</name>
    <dbReference type="NCBI Taxonomy" id="172045"/>
    <lineage>
        <taxon>Bacteria</taxon>
        <taxon>Pseudomonadati</taxon>
        <taxon>Bacteroidota</taxon>
        <taxon>Flavobacteriia</taxon>
        <taxon>Flavobacteriales</taxon>
        <taxon>Weeksellaceae</taxon>
        <taxon>Elizabethkingia</taxon>
    </lineage>
</organism>
<gene>
    <name evidence="5" type="ORF">LX74_02860</name>
</gene>
<feature type="domain" description="TonB-dependent receptor plug" evidence="4">
    <location>
        <begin position="63"/>
        <end position="170"/>
    </location>
</feature>
<dbReference type="Pfam" id="PF00593">
    <property type="entry name" value="TonB_dep_Rec_b-barrel"/>
    <property type="match status" value="1"/>
</dbReference>
<name>A0ABY3NDA0_ELIMR</name>